<dbReference type="InterPro" id="IPR015424">
    <property type="entry name" value="PyrdxlP-dep_Trfase"/>
</dbReference>
<evidence type="ECO:0000313" key="6">
    <source>
        <dbReference type="Proteomes" id="UP001633002"/>
    </source>
</evidence>
<dbReference type="Gene3D" id="3.40.640.10">
    <property type="entry name" value="Type I PLP-dependent aspartate aminotransferase-like (Major domain)"/>
    <property type="match status" value="1"/>
</dbReference>
<protein>
    <recommendedName>
        <fullName evidence="4">Alliinase C-terminal domain-containing protein</fullName>
    </recommendedName>
</protein>
<dbReference type="AlphaFoldDB" id="A0ABD3GET1"/>
<evidence type="ECO:0000256" key="2">
    <source>
        <dbReference type="ARBA" id="ARBA00006312"/>
    </source>
</evidence>
<dbReference type="PANTHER" id="PTHR43795">
    <property type="entry name" value="BIFUNCTIONAL ASPARTATE AMINOTRANSFERASE AND GLUTAMATE/ASPARTATE-PREPHENATE AMINOTRANSFERASE-RELATED"/>
    <property type="match status" value="1"/>
</dbReference>
<comment type="cofactor">
    <cofactor evidence="1">
        <name>pyridoxal 5'-phosphate</name>
        <dbReference type="ChEBI" id="CHEBI:597326"/>
    </cofactor>
</comment>
<proteinExistence type="inferred from homology"/>
<feature type="domain" description="Alliinase C-terminal" evidence="4">
    <location>
        <begin position="148"/>
        <end position="525"/>
    </location>
</feature>
<dbReference type="InterPro" id="IPR002049">
    <property type="entry name" value="LE_dom"/>
</dbReference>
<dbReference type="Pfam" id="PF04864">
    <property type="entry name" value="Alliinase_C"/>
    <property type="match status" value="1"/>
</dbReference>
<dbReference type="SUPFAM" id="SSF53383">
    <property type="entry name" value="PLP-dependent transferases"/>
    <property type="match status" value="1"/>
</dbReference>
<dbReference type="InterPro" id="IPR015421">
    <property type="entry name" value="PyrdxlP-dep_Trfase_major"/>
</dbReference>
<dbReference type="InterPro" id="IPR015422">
    <property type="entry name" value="PyrdxlP-dep_Trfase_small"/>
</dbReference>
<dbReference type="Proteomes" id="UP001633002">
    <property type="component" value="Unassembled WGS sequence"/>
</dbReference>
<dbReference type="InterPro" id="IPR037029">
    <property type="entry name" value="Alliinase_N_sf"/>
</dbReference>
<keyword evidence="6" id="KW-1185">Reference proteome</keyword>
<comment type="caution">
    <text evidence="5">The sequence shown here is derived from an EMBL/GenBank/DDBJ whole genome shotgun (WGS) entry which is preliminary data.</text>
</comment>
<dbReference type="Gene3D" id="3.90.1150.10">
    <property type="entry name" value="Aspartate Aminotransferase, domain 1"/>
    <property type="match status" value="1"/>
</dbReference>
<name>A0ABD3GET1_9MARC</name>
<dbReference type="EMBL" id="JBJQOH010000008">
    <property type="protein sequence ID" value="KAL3675679.1"/>
    <property type="molecule type" value="Genomic_DNA"/>
</dbReference>
<sequence length="532" mass="59674">MDPKREQMRGNGDNEREFKQGLLYPFDKSKQRKLVAAPLANGDEYSPSRGGIPSGCYSLSFFMNVLVVVFLFSHLCRHDLQTALRLVPETSTPSASCPASKVLEDSSKEHCSGHGAYEVDYETDTGSCRCHTCFTGRDCAIPDSSCVIDLYQGDPTMYENYWRENGDSCTTTILGWQRMSYYANSKKFFFVQTELDQVIRSLHEVIGNAVTKDRHIVIGVGSTQLYQAALYALSPSDRPVPAKVVSATPFYSSYPMITDFLKSSLYRWAGDAAAVMPSGNSDDEFYIELVTSPNNPTGEVRESVLIKGRRGVPTRSGALVHDLAYYWPHHIPITAPADEDLMLFTVSKSTGHAGTRIGWAIVKDLNVAQKMARFIELNTIGVSKDAQIRATQILRAVTKQYRELGGKIPYPLDSAGSPKQLFHFAAAEMSYRWERLRSVLKKGTKFSVSEFDPAWCSFFGESRLPTPAFAWLRCEEVEDCELYMRQNGILTRSGSYFGSQARYVRLSMLDRRATFEVLVDRLEKLQLIDSVS</sequence>
<dbReference type="InterPro" id="IPR006948">
    <property type="entry name" value="Alliinase_C"/>
</dbReference>
<dbReference type="CDD" id="cd00609">
    <property type="entry name" value="AAT_like"/>
    <property type="match status" value="1"/>
</dbReference>
<evidence type="ECO:0000259" key="4">
    <source>
        <dbReference type="Pfam" id="PF04864"/>
    </source>
</evidence>
<reference evidence="5 6" key="1">
    <citation type="submission" date="2024-09" db="EMBL/GenBank/DDBJ databases">
        <title>Chromosome-scale assembly of Riccia sorocarpa.</title>
        <authorList>
            <person name="Paukszto L."/>
        </authorList>
    </citation>
    <scope>NUCLEOTIDE SEQUENCE [LARGE SCALE GENOMIC DNA]</scope>
    <source>
        <strain evidence="5">LP-2024</strain>
        <tissue evidence="5">Aerial parts of the thallus</tissue>
    </source>
</reference>
<comment type="similarity">
    <text evidence="2">Belongs to the alliinase family.</text>
</comment>
<accession>A0ABD3GET1</accession>
<dbReference type="InterPro" id="IPR050478">
    <property type="entry name" value="Ethylene_sulfur-biosynth"/>
</dbReference>
<dbReference type="PANTHER" id="PTHR43795:SF22">
    <property type="entry name" value="TRYPTOPHAN AMINOTRANSFERASE-RELATED PROTEIN 2"/>
    <property type="match status" value="1"/>
</dbReference>
<evidence type="ECO:0000256" key="3">
    <source>
        <dbReference type="ARBA" id="ARBA00022898"/>
    </source>
</evidence>
<gene>
    <name evidence="5" type="ORF">R1sor_025627</name>
</gene>
<organism evidence="5 6">
    <name type="scientific">Riccia sorocarpa</name>
    <dbReference type="NCBI Taxonomy" id="122646"/>
    <lineage>
        <taxon>Eukaryota</taxon>
        <taxon>Viridiplantae</taxon>
        <taxon>Streptophyta</taxon>
        <taxon>Embryophyta</taxon>
        <taxon>Marchantiophyta</taxon>
        <taxon>Marchantiopsida</taxon>
        <taxon>Marchantiidae</taxon>
        <taxon>Marchantiales</taxon>
        <taxon>Ricciaceae</taxon>
        <taxon>Riccia</taxon>
    </lineage>
</organism>
<keyword evidence="3" id="KW-0663">Pyridoxal phosphate</keyword>
<evidence type="ECO:0000256" key="1">
    <source>
        <dbReference type="ARBA" id="ARBA00001933"/>
    </source>
</evidence>
<dbReference type="Gene3D" id="2.10.25.30">
    <property type="entry name" value="EGF-like, alliinase"/>
    <property type="match status" value="1"/>
</dbReference>
<dbReference type="CDD" id="cd00055">
    <property type="entry name" value="EGF_Lam"/>
    <property type="match status" value="1"/>
</dbReference>
<evidence type="ECO:0000313" key="5">
    <source>
        <dbReference type="EMBL" id="KAL3675679.1"/>
    </source>
</evidence>